<protein>
    <recommendedName>
        <fullName evidence="4">ArpU family transcriptional regulator</fullName>
    </recommendedName>
</protein>
<evidence type="ECO:0000256" key="1">
    <source>
        <dbReference type="SAM" id="Coils"/>
    </source>
</evidence>
<reference evidence="2 3" key="1">
    <citation type="submission" date="2015-05" db="EMBL/GenBank/DDBJ databases">
        <title>Whole genome sequence of Bacillus thuringiensis serovar tolworthi Pasteur Institute Standard strain.</title>
        <authorList>
            <person name="Kanda K."/>
            <person name="Nakashima K."/>
            <person name="Nagano Y."/>
        </authorList>
    </citation>
    <scope>NUCLEOTIDE SEQUENCE [LARGE SCALE GENOMIC DNA]</scope>
    <source>
        <strain evidence="2 3">Pasteur Institute Standard strain</strain>
    </source>
</reference>
<sequence length="142" mass="17107">MAKCSEVFKNEEFDFSNEPIVNQKKTTQKVLKALAEYRKAEKELSAKDKQRIEEAIQHDDYEHLKDTEEYKQFKNIWKLEHALKYALNDRQREIIAKGYLTKEKHNWVRMTMILNVSSSKYYNERRETFSKLAHALKIEVYD</sequence>
<evidence type="ECO:0000313" key="2">
    <source>
        <dbReference type="EMBL" id="BAR82273.1"/>
    </source>
</evidence>
<organism evidence="2 3">
    <name type="scientific">Bacillus thuringiensis subsp. tolworthi</name>
    <dbReference type="NCBI Taxonomy" id="1442"/>
    <lineage>
        <taxon>Bacteria</taxon>
        <taxon>Bacillati</taxon>
        <taxon>Bacillota</taxon>
        <taxon>Bacilli</taxon>
        <taxon>Bacillales</taxon>
        <taxon>Bacillaceae</taxon>
        <taxon>Bacillus</taxon>
        <taxon>Bacillus cereus group</taxon>
    </lineage>
</organism>
<proteinExistence type="predicted"/>
<evidence type="ECO:0000313" key="3">
    <source>
        <dbReference type="Proteomes" id="UP000055316"/>
    </source>
</evidence>
<feature type="coiled-coil region" evidence="1">
    <location>
        <begin position="23"/>
        <end position="50"/>
    </location>
</feature>
<dbReference type="Proteomes" id="UP000055316">
    <property type="component" value="Chromosome"/>
</dbReference>
<keyword evidence="1" id="KW-0175">Coiled coil</keyword>
<dbReference type="AlphaFoldDB" id="A0A9W4EST4"/>
<gene>
    <name evidence="2" type="ORF">KNN_01426</name>
</gene>
<dbReference type="RefSeq" id="WP_060851719.1">
    <property type="nucleotide sequence ID" value="NZ_AP014864.1"/>
</dbReference>
<accession>A0A9W4EST4</accession>
<evidence type="ECO:0008006" key="4">
    <source>
        <dbReference type="Google" id="ProtNLM"/>
    </source>
</evidence>
<name>A0A9W4EST4_BACTO</name>
<dbReference type="EMBL" id="AP014864">
    <property type="protein sequence ID" value="BAR82273.1"/>
    <property type="molecule type" value="Genomic_DNA"/>
</dbReference>